<evidence type="ECO:0000256" key="3">
    <source>
        <dbReference type="ARBA" id="ARBA00023163"/>
    </source>
</evidence>
<dbReference type="Proteomes" id="UP000035085">
    <property type="component" value="Chromosome"/>
</dbReference>
<evidence type="ECO:0000256" key="4">
    <source>
        <dbReference type="SAM" id="MobiDB-lite"/>
    </source>
</evidence>
<dbReference type="InterPro" id="IPR000524">
    <property type="entry name" value="Tscrpt_reg_HTH_GntR"/>
</dbReference>
<keyword evidence="2" id="KW-0238">DNA-binding</keyword>
<reference evidence="7" key="1">
    <citation type="submission" date="2015-02" db="EMBL/GenBank/DDBJ databases">
        <title>Complete Genome Sequencing of Pandoraea vervacti NS15 sp. nov.</title>
        <authorList>
            <person name="Chan K.-G."/>
        </authorList>
    </citation>
    <scope>NUCLEOTIDE SEQUENCE [LARGE SCALE GENOMIC DNA]</scope>
    <source>
        <strain evidence="7">NS15</strain>
    </source>
</reference>
<dbReference type="Gene3D" id="1.10.10.10">
    <property type="entry name" value="Winged helix-like DNA-binding domain superfamily/Winged helix DNA-binding domain"/>
    <property type="match status" value="1"/>
</dbReference>
<proteinExistence type="predicted"/>
<dbReference type="InterPro" id="IPR008920">
    <property type="entry name" value="TF_FadR/GntR_C"/>
</dbReference>
<keyword evidence="1" id="KW-0805">Transcription regulation</keyword>
<dbReference type="SUPFAM" id="SSF48008">
    <property type="entry name" value="GntR ligand-binding domain-like"/>
    <property type="match status" value="1"/>
</dbReference>
<dbReference type="RefSeq" id="WP_044453979.1">
    <property type="nucleotide sequence ID" value="NZ_CP010897.2"/>
</dbReference>
<gene>
    <name evidence="6" type="ORF">UC34_03505</name>
</gene>
<dbReference type="EMBL" id="CP010897">
    <property type="protein sequence ID" value="AJP59378.2"/>
    <property type="molecule type" value="Genomic_DNA"/>
</dbReference>
<dbReference type="Gene3D" id="1.20.120.530">
    <property type="entry name" value="GntR ligand-binding domain-like"/>
    <property type="match status" value="1"/>
</dbReference>
<dbReference type="SUPFAM" id="SSF46785">
    <property type="entry name" value="Winged helix' DNA-binding domain"/>
    <property type="match status" value="1"/>
</dbReference>
<sequence>MSPASPTSSSSSASHASHASPSPLASHDSEEAVALARGDDAYERIRHDVLTCVIMPGAVVSEAELMRRYGIARTSCRVALVRLVHEGFARAIPRQGYRISPITLADVEEIFTLRAQIEPMAARLACGNVDTELLQRLDEACEAPFADKPIDHQIEWFLRTNRKFHLTIAAASGNARLYRTLAGLMDDMARLVSLGFGVQGVRPRIEHDHESIIGALVTGNAPRAEALARQHIETFLQQTKEHVFASLSASGTWLPYLSIADLRK</sequence>
<feature type="region of interest" description="Disordered" evidence="4">
    <location>
        <begin position="1"/>
        <end position="30"/>
    </location>
</feature>
<dbReference type="InterPro" id="IPR036388">
    <property type="entry name" value="WH-like_DNA-bd_sf"/>
</dbReference>
<evidence type="ECO:0000256" key="2">
    <source>
        <dbReference type="ARBA" id="ARBA00023125"/>
    </source>
</evidence>
<dbReference type="Pfam" id="PF00392">
    <property type="entry name" value="GntR"/>
    <property type="match status" value="1"/>
</dbReference>
<evidence type="ECO:0000313" key="7">
    <source>
        <dbReference type="Proteomes" id="UP000035085"/>
    </source>
</evidence>
<dbReference type="SMART" id="SM00895">
    <property type="entry name" value="FCD"/>
    <property type="match status" value="1"/>
</dbReference>
<protein>
    <submittedName>
        <fullName evidence="6">GntR family transcriptional regulator</fullName>
    </submittedName>
</protein>
<dbReference type="PANTHER" id="PTHR43537:SF45">
    <property type="entry name" value="GNTR FAMILY REGULATORY PROTEIN"/>
    <property type="match status" value="1"/>
</dbReference>
<dbReference type="PROSITE" id="PS50949">
    <property type="entry name" value="HTH_GNTR"/>
    <property type="match status" value="1"/>
</dbReference>
<dbReference type="PANTHER" id="PTHR43537">
    <property type="entry name" value="TRANSCRIPTIONAL REGULATOR, GNTR FAMILY"/>
    <property type="match status" value="1"/>
</dbReference>
<evidence type="ECO:0000256" key="1">
    <source>
        <dbReference type="ARBA" id="ARBA00023015"/>
    </source>
</evidence>
<dbReference type="InterPro" id="IPR011711">
    <property type="entry name" value="GntR_C"/>
</dbReference>
<evidence type="ECO:0000313" key="6">
    <source>
        <dbReference type="EMBL" id="AJP59378.2"/>
    </source>
</evidence>
<evidence type="ECO:0000259" key="5">
    <source>
        <dbReference type="PROSITE" id="PS50949"/>
    </source>
</evidence>
<name>A0ABM5T3A5_9BURK</name>
<dbReference type="Pfam" id="PF07729">
    <property type="entry name" value="FCD"/>
    <property type="match status" value="1"/>
</dbReference>
<keyword evidence="7" id="KW-1185">Reference proteome</keyword>
<dbReference type="SMART" id="SM00345">
    <property type="entry name" value="HTH_GNTR"/>
    <property type="match status" value="1"/>
</dbReference>
<dbReference type="InterPro" id="IPR036390">
    <property type="entry name" value="WH_DNA-bd_sf"/>
</dbReference>
<feature type="compositionally biased region" description="Low complexity" evidence="4">
    <location>
        <begin position="1"/>
        <end position="26"/>
    </location>
</feature>
<accession>A0ABM5T3A5</accession>
<organism evidence="6 7">
    <name type="scientific">Pandoraea vervacti</name>
    <dbReference type="NCBI Taxonomy" id="656178"/>
    <lineage>
        <taxon>Bacteria</taxon>
        <taxon>Pseudomonadati</taxon>
        <taxon>Pseudomonadota</taxon>
        <taxon>Betaproteobacteria</taxon>
        <taxon>Burkholderiales</taxon>
        <taxon>Burkholderiaceae</taxon>
        <taxon>Pandoraea</taxon>
    </lineage>
</organism>
<keyword evidence="3" id="KW-0804">Transcription</keyword>
<feature type="domain" description="HTH gntR-type" evidence="5">
    <location>
        <begin position="35"/>
        <end position="102"/>
    </location>
</feature>